<name>A0A4S2M159_OPIFE</name>
<keyword evidence="2" id="KW-1185">Reference proteome</keyword>
<accession>A0A4S2M159</accession>
<dbReference type="EMBL" id="SJOL01005670">
    <property type="protein sequence ID" value="TGZ69960.1"/>
    <property type="molecule type" value="Genomic_DNA"/>
</dbReference>
<gene>
    <name evidence="1" type="ORF">CRM22_003437</name>
</gene>
<proteinExistence type="predicted"/>
<dbReference type="Proteomes" id="UP000308267">
    <property type="component" value="Unassembled WGS sequence"/>
</dbReference>
<evidence type="ECO:0000313" key="1">
    <source>
        <dbReference type="EMBL" id="TGZ69960.1"/>
    </source>
</evidence>
<comment type="caution">
    <text evidence="1">The sequence shown here is derived from an EMBL/GenBank/DDBJ whole genome shotgun (WGS) entry which is preliminary data.</text>
</comment>
<protein>
    <submittedName>
        <fullName evidence="1">Uncharacterized protein</fullName>
    </submittedName>
</protein>
<dbReference type="AlphaFoldDB" id="A0A4S2M159"/>
<sequence>MAFCMPTQLARASVTYVHPLKELERSLRISALSQDDRRLWEADCNAEPSLVRRIQKIVTLWTRMKPIQVGRGKAELVKKVESKLFEASPQRLAYDLVPSIPES</sequence>
<evidence type="ECO:0000313" key="2">
    <source>
        <dbReference type="Proteomes" id="UP000308267"/>
    </source>
</evidence>
<reference evidence="1 2" key="1">
    <citation type="journal article" date="2019" name="BMC Genomics">
        <title>New insights from Opisthorchis felineus genome: update on genomics of the epidemiologically important liver flukes.</title>
        <authorList>
            <person name="Ershov N.I."/>
            <person name="Mordvinov V.A."/>
            <person name="Prokhortchouk E.B."/>
            <person name="Pakharukova M.Y."/>
            <person name="Gunbin K.V."/>
            <person name="Ustyantsev K."/>
            <person name="Genaev M.A."/>
            <person name="Blinov A.G."/>
            <person name="Mazur A."/>
            <person name="Boulygina E."/>
            <person name="Tsygankova S."/>
            <person name="Khrameeva E."/>
            <person name="Chekanov N."/>
            <person name="Fan G."/>
            <person name="Xiao A."/>
            <person name="Zhang H."/>
            <person name="Xu X."/>
            <person name="Yang H."/>
            <person name="Solovyev V."/>
            <person name="Lee S.M."/>
            <person name="Liu X."/>
            <person name="Afonnikov D.A."/>
            <person name="Skryabin K.G."/>
        </authorList>
    </citation>
    <scope>NUCLEOTIDE SEQUENCE [LARGE SCALE GENOMIC DNA]</scope>
    <source>
        <strain evidence="1">AK-0245</strain>
        <tissue evidence="1">Whole organism</tissue>
    </source>
</reference>
<organism evidence="1 2">
    <name type="scientific">Opisthorchis felineus</name>
    <dbReference type="NCBI Taxonomy" id="147828"/>
    <lineage>
        <taxon>Eukaryota</taxon>
        <taxon>Metazoa</taxon>
        <taxon>Spiralia</taxon>
        <taxon>Lophotrochozoa</taxon>
        <taxon>Platyhelminthes</taxon>
        <taxon>Trematoda</taxon>
        <taxon>Digenea</taxon>
        <taxon>Opisthorchiida</taxon>
        <taxon>Opisthorchiata</taxon>
        <taxon>Opisthorchiidae</taxon>
        <taxon>Opisthorchis</taxon>
    </lineage>
</organism>